<dbReference type="SUPFAM" id="SSF51197">
    <property type="entry name" value="Clavaminate synthase-like"/>
    <property type="match status" value="1"/>
</dbReference>
<dbReference type="InterPro" id="IPR005123">
    <property type="entry name" value="Oxoglu/Fe-dep_dioxygenase_dom"/>
</dbReference>
<dbReference type="Pfam" id="PF03171">
    <property type="entry name" value="2OG-FeII_Oxy"/>
    <property type="match status" value="1"/>
</dbReference>
<name>A0A7N0UBK8_KALFE</name>
<evidence type="ECO:0000259" key="4">
    <source>
        <dbReference type="PROSITE" id="PS51471"/>
    </source>
</evidence>
<comment type="similarity">
    <text evidence="3">Belongs to the iron/ascorbate-dependent oxidoreductase family.</text>
</comment>
<proteinExistence type="inferred from homology"/>
<protein>
    <recommendedName>
        <fullName evidence="4">Fe2OG dioxygenase domain-containing protein</fullName>
    </recommendedName>
</protein>
<reference evidence="5" key="1">
    <citation type="submission" date="2021-01" db="UniProtKB">
        <authorList>
            <consortium name="EnsemblPlants"/>
        </authorList>
    </citation>
    <scope>IDENTIFICATION</scope>
</reference>
<evidence type="ECO:0000313" key="5">
    <source>
        <dbReference type="EnsemblPlants" id="Kaladp0059s0341.1.v1.1"/>
    </source>
</evidence>
<keyword evidence="1 3" id="KW-0479">Metal-binding</keyword>
<dbReference type="PANTHER" id="PTHR47990">
    <property type="entry name" value="2-OXOGLUTARATE (2OG) AND FE(II)-DEPENDENT OXYGENASE SUPERFAMILY PROTEIN-RELATED"/>
    <property type="match status" value="1"/>
</dbReference>
<keyword evidence="6" id="KW-1185">Reference proteome</keyword>
<organism evidence="5 6">
    <name type="scientific">Kalanchoe fedtschenkoi</name>
    <name type="common">Lavender scallops</name>
    <name type="synonym">South American air plant</name>
    <dbReference type="NCBI Taxonomy" id="63787"/>
    <lineage>
        <taxon>Eukaryota</taxon>
        <taxon>Viridiplantae</taxon>
        <taxon>Streptophyta</taxon>
        <taxon>Embryophyta</taxon>
        <taxon>Tracheophyta</taxon>
        <taxon>Spermatophyta</taxon>
        <taxon>Magnoliopsida</taxon>
        <taxon>eudicotyledons</taxon>
        <taxon>Gunneridae</taxon>
        <taxon>Pentapetalae</taxon>
        <taxon>Saxifragales</taxon>
        <taxon>Crassulaceae</taxon>
        <taxon>Kalanchoe</taxon>
    </lineage>
</organism>
<sequence>MLNMVVASPCSHISNAKTGAQENYQIPVIDISAKDKNRSEIRNLILGACQDFGFFKVINHGVPSDVIARVEQEGLAFFSKPHASKLEAGPPNPLGYGSKKIGRCGDEGEIEYLLLRADSQDISQRSKTISHDPQNFSAAMNDYIAAVRDLASKLLDLIAESLGLEITENSVFSKLITDTESDSLIRLNHYPAAISPPHQHPPPILLPHKDCKNMDMSVPKTTQSSQWIGFGDHTDPQMLTLLRSNDVGGLQICSRDGAWVPVVPDPTAFCVNVGDVLQVCQSLFWFHT</sequence>
<dbReference type="GO" id="GO:0009685">
    <property type="term" value="P:gibberellin metabolic process"/>
    <property type="evidence" value="ECO:0007669"/>
    <property type="project" value="EnsemblPlants"/>
</dbReference>
<dbReference type="Gramene" id="Kaladp0059s0341.1.v1.1">
    <property type="protein sequence ID" value="Kaladp0059s0341.1.v1.1"/>
    <property type="gene ID" value="Kaladp0059s0341.v1.1"/>
</dbReference>
<accession>A0A7N0UBK8</accession>
<dbReference type="InterPro" id="IPR027443">
    <property type="entry name" value="IPNS-like_sf"/>
</dbReference>
<dbReference type="InterPro" id="IPR026992">
    <property type="entry name" value="DIOX_N"/>
</dbReference>
<evidence type="ECO:0000256" key="3">
    <source>
        <dbReference type="RuleBase" id="RU003682"/>
    </source>
</evidence>
<dbReference type="AlphaFoldDB" id="A0A7N0UBK8"/>
<dbReference type="EnsemblPlants" id="Kaladp0059s0341.1.v1.1">
    <property type="protein sequence ID" value="Kaladp0059s0341.1.v1.1"/>
    <property type="gene ID" value="Kaladp0059s0341.v1.1"/>
</dbReference>
<dbReference type="Gene3D" id="2.60.120.330">
    <property type="entry name" value="B-lactam Antibiotic, Isopenicillin N Synthase, Chain"/>
    <property type="match status" value="1"/>
</dbReference>
<feature type="domain" description="Fe2OG dioxygenase" evidence="4">
    <location>
        <begin position="180"/>
        <end position="288"/>
    </location>
</feature>
<evidence type="ECO:0000313" key="6">
    <source>
        <dbReference type="Proteomes" id="UP000594263"/>
    </source>
</evidence>
<evidence type="ECO:0000256" key="1">
    <source>
        <dbReference type="ARBA" id="ARBA00022723"/>
    </source>
</evidence>
<dbReference type="PRINTS" id="PR00682">
    <property type="entry name" value="IPNSYNTHASE"/>
</dbReference>
<evidence type="ECO:0000256" key="2">
    <source>
        <dbReference type="ARBA" id="ARBA00023004"/>
    </source>
</evidence>
<dbReference type="GO" id="GO:0046872">
    <property type="term" value="F:metal ion binding"/>
    <property type="evidence" value="ECO:0007669"/>
    <property type="project" value="UniProtKB-KW"/>
</dbReference>
<dbReference type="PROSITE" id="PS51471">
    <property type="entry name" value="FE2OG_OXY"/>
    <property type="match status" value="1"/>
</dbReference>
<dbReference type="InterPro" id="IPR044861">
    <property type="entry name" value="IPNS-like_FE2OG_OXY"/>
</dbReference>
<dbReference type="GO" id="GO:0016707">
    <property type="term" value="F:gibberellin 3-beta-dioxygenase activity"/>
    <property type="evidence" value="ECO:0007669"/>
    <property type="project" value="EnsemblPlants"/>
</dbReference>
<dbReference type="OMA" id="ARICCPL"/>
<dbReference type="Pfam" id="PF14226">
    <property type="entry name" value="DIOX_N"/>
    <property type="match status" value="1"/>
</dbReference>
<keyword evidence="2 3" id="KW-0408">Iron</keyword>
<dbReference type="InterPro" id="IPR050231">
    <property type="entry name" value="Iron_ascorbate_oxido_reductase"/>
</dbReference>
<keyword evidence="3" id="KW-0560">Oxidoreductase</keyword>
<dbReference type="GO" id="GO:0045543">
    <property type="term" value="F:gibberellin 2-beta-dioxygenase activity"/>
    <property type="evidence" value="ECO:0007669"/>
    <property type="project" value="EnsemblPlants"/>
</dbReference>
<dbReference type="Proteomes" id="UP000594263">
    <property type="component" value="Unplaced"/>
</dbReference>